<feature type="region of interest" description="Disordered" evidence="1">
    <location>
        <begin position="347"/>
        <end position="481"/>
    </location>
</feature>
<dbReference type="SUPFAM" id="SSF57850">
    <property type="entry name" value="RING/U-box"/>
    <property type="match status" value="1"/>
</dbReference>
<keyword evidence="3" id="KW-1185">Reference proteome</keyword>
<gene>
    <name evidence="2" type="ORF">PCOR1329_LOCUS49124</name>
</gene>
<feature type="region of interest" description="Disordered" evidence="1">
    <location>
        <begin position="261"/>
        <end position="280"/>
    </location>
</feature>
<organism evidence="2 3">
    <name type="scientific">Prorocentrum cordatum</name>
    <dbReference type="NCBI Taxonomy" id="2364126"/>
    <lineage>
        <taxon>Eukaryota</taxon>
        <taxon>Sar</taxon>
        <taxon>Alveolata</taxon>
        <taxon>Dinophyceae</taxon>
        <taxon>Prorocentrales</taxon>
        <taxon>Prorocentraceae</taxon>
        <taxon>Prorocentrum</taxon>
    </lineage>
</organism>
<feature type="compositionally biased region" description="Low complexity" evidence="1">
    <location>
        <begin position="454"/>
        <end position="471"/>
    </location>
</feature>
<feature type="compositionally biased region" description="Basic and acidic residues" evidence="1">
    <location>
        <begin position="387"/>
        <end position="400"/>
    </location>
</feature>
<dbReference type="EMBL" id="CAUYUJ010015943">
    <property type="protein sequence ID" value="CAK0859958.1"/>
    <property type="molecule type" value="Genomic_DNA"/>
</dbReference>
<evidence type="ECO:0000313" key="3">
    <source>
        <dbReference type="Proteomes" id="UP001189429"/>
    </source>
</evidence>
<proteinExistence type="predicted"/>
<accession>A0ABN9UJM4</accession>
<feature type="compositionally biased region" description="Low complexity" evidence="1">
    <location>
        <begin position="513"/>
        <end position="528"/>
    </location>
</feature>
<comment type="caution">
    <text evidence="2">The sequence shown here is derived from an EMBL/GenBank/DDBJ whole genome shotgun (WGS) entry which is preliminary data.</text>
</comment>
<evidence type="ECO:0000313" key="2">
    <source>
        <dbReference type="EMBL" id="CAK0859958.1"/>
    </source>
</evidence>
<feature type="compositionally biased region" description="Basic and acidic residues" evidence="1">
    <location>
        <begin position="415"/>
        <end position="425"/>
    </location>
</feature>
<feature type="region of interest" description="Disordered" evidence="1">
    <location>
        <begin position="510"/>
        <end position="535"/>
    </location>
</feature>
<sequence length="824" mass="87805">MARAAVGLGLSPAQQAGLLSLLRAVADGERLCEDARARLCEAPEFDPQRAFGQLQGPSGNPRGRVGPAEVHRWLARSPHVATTVSLESLAEALQPYLNSHGDLRYDGFLKMCMPRDPSRSWLKQVALSRSVQAAWPASGSASADVDNRLCQLLEREWNMRSLIAMHHRGSPSLQAMATADVVKFLDAEEGMCAGMGDFLSPEAVRRTLVDRLSALSSAQCDSLMRRLNPSGLCLIAFGELARHVLPNPSWHQALPASGANALREASPAKDHSALSSTRPGTSWAIDASCGLDAARAPSPPPRLREPAGPQACRWAPPARWEVSALPRDQYDPNRDVVFDVRAVPAGARKEASLVRSGSTPLSPLPRDGLHESQRRGCASVTQSWEQSLRRSPDVARDWSPQRRGRPLSAAGLRTPRPETPRRARELGATASYLSPESHGRPGSPPPCRASQWHAAPSSPPRRQASPGRASSLPPGKSLAAAARGARAPAAICKSPPALAPSAGCSALAHRRGGAAPAPAPQLAVAPPSARWPPPASSWANGSLVRRVLKAMALQAHSDARVEEAKLLLPAGLPLEAVFRALDRANKGFVLDTDLLRLLRDFGGSPASGSIAALVRDRQLRHRFDYVAIPGQLSFREIGSLVFPVGSEEHEALCAASSDAEARSILYLLKNSEPCPRCGMRAQRDADAAGCPSVTCPVCGASFRCFAVVGDAPGPEPVGLSPSSSYQLFRLVDTAARAASDVEAERARLAAQPGFDICTLSDAFSSLAGERVSFSIEGLRRALAHHSVHVTEAELGLLWERYAPHGAASVSFPDFVRQLRAGSPY</sequence>
<name>A0ABN9UJM4_9DINO</name>
<reference evidence="2" key="1">
    <citation type="submission" date="2023-10" db="EMBL/GenBank/DDBJ databases">
        <authorList>
            <person name="Chen Y."/>
            <person name="Shah S."/>
            <person name="Dougan E. K."/>
            <person name="Thang M."/>
            <person name="Chan C."/>
        </authorList>
    </citation>
    <scope>NUCLEOTIDE SEQUENCE [LARGE SCALE GENOMIC DNA]</scope>
</reference>
<dbReference type="Gene3D" id="1.20.120.1750">
    <property type="match status" value="1"/>
</dbReference>
<protein>
    <recommendedName>
        <fullName evidence="4">EF-hand domain-containing protein</fullName>
    </recommendedName>
</protein>
<dbReference type="CDD" id="cd20336">
    <property type="entry name" value="Rcat_RBR"/>
    <property type="match status" value="1"/>
</dbReference>
<evidence type="ECO:0000256" key="1">
    <source>
        <dbReference type="SAM" id="MobiDB-lite"/>
    </source>
</evidence>
<dbReference type="Proteomes" id="UP001189429">
    <property type="component" value="Unassembled WGS sequence"/>
</dbReference>
<evidence type="ECO:0008006" key="4">
    <source>
        <dbReference type="Google" id="ProtNLM"/>
    </source>
</evidence>